<accession>A0A8S5UG03</accession>
<proteinExistence type="predicted"/>
<feature type="region of interest" description="Disordered" evidence="1">
    <location>
        <begin position="286"/>
        <end position="312"/>
    </location>
</feature>
<dbReference type="EMBL" id="BK016086">
    <property type="protein sequence ID" value="DAF93400.1"/>
    <property type="molecule type" value="Genomic_DNA"/>
</dbReference>
<feature type="region of interest" description="Disordered" evidence="1">
    <location>
        <begin position="61"/>
        <end position="87"/>
    </location>
</feature>
<evidence type="ECO:0000313" key="3">
    <source>
        <dbReference type="EMBL" id="DAF93400.1"/>
    </source>
</evidence>
<dbReference type="InterPro" id="IPR025309">
    <property type="entry name" value="KTSC_dom"/>
</dbReference>
<reference evidence="3" key="1">
    <citation type="journal article" date="2021" name="Proc. Natl. Acad. Sci. U.S.A.">
        <title>A Catalog of Tens of Thousands of Viruses from Human Metagenomes Reveals Hidden Associations with Chronic Diseases.</title>
        <authorList>
            <person name="Tisza M.J."/>
            <person name="Buck C.B."/>
        </authorList>
    </citation>
    <scope>NUCLEOTIDE SEQUENCE</scope>
    <source>
        <strain evidence="3">Ctshb19</strain>
    </source>
</reference>
<feature type="domain" description="KTSC" evidence="2">
    <location>
        <begin position="219"/>
        <end position="273"/>
    </location>
</feature>
<evidence type="ECO:0000259" key="2">
    <source>
        <dbReference type="Pfam" id="PF13619"/>
    </source>
</evidence>
<organism evidence="3">
    <name type="scientific">Myoviridae sp. ctshb19</name>
    <dbReference type="NCBI Taxonomy" id="2825194"/>
    <lineage>
        <taxon>Viruses</taxon>
        <taxon>Duplodnaviria</taxon>
        <taxon>Heunggongvirae</taxon>
        <taxon>Uroviricota</taxon>
        <taxon>Caudoviricetes</taxon>
    </lineage>
</organism>
<dbReference type="Pfam" id="PF13619">
    <property type="entry name" value="KTSC"/>
    <property type="match status" value="1"/>
</dbReference>
<evidence type="ECO:0000256" key="1">
    <source>
        <dbReference type="SAM" id="MobiDB-lite"/>
    </source>
</evidence>
<feature type="compositionally biased region" description="Low complexity" evidence="1">
    <location>
        <begin position="187"/>
        <end position="201"/>
    </location>
</feature>
<sequence>MTNVTHTVQALLVVAAEQLIARNKQHKKETGEPLFKLGDDIGNGITYRELNSWLKDFKAKQASAGTPAPKATETKTAPAPKTSAPKADAVEIKSGAIREAGVVMIGRNKENVLRISNIGGVRTVVTDKGHKIAAADLEFNNRGALRVKLDKVDGYIAAAKAATAAPASKASTKAPAVEHEDFPAEVPASTKTGAKASAKAPAETEGRVFPIRDLKIKTSTQLTGAQYDRNTKTLYVTLKDKAVWAYEDMALKDVRAFEESAQPWKHFSAHIANVKKGRMVKNHAAQAKAAPAPKADAKPAAKAPAEKAPAAASISTTRLRAEGFVDGRSKEQVEKIMRVKETDERVVITTSGKRIPLAAIIEAKGKFRVSDLALISGAMAPAVKPAENTRKAPAKQAAQEVNGKAPKLNFAEAEAKGVVKKGTVVKPTRNEIKELGVRVVKGAKSKVVSVLRIVKRDGVSTVVSAAAGHAGLPVDLIYMNDGQPTYASTLTAAEYNAL</sequence>
<protein>
    <submittedName>
        <fullName evidence="3">KTSC domain</fullName>
    </submittedName>
</protein>
<feature type="region of interest" description="Disordered" evidence="1">
    <location>
        <begin position="168"/>
        <end position="202"/>
    </location>
</feature>
<name>A0A8S5UG03_9CAUD</name>
<feature type="compositionally biased region" description="Low complexity" evidence="1">
    <location>
        <begin position="64"/>
        <end position="87"/>
    </location>
</feature>